<reference evidence="1" key="2">
    <citation type="journal article" date="2015" name="Data Brief">
        <title>Shoot transcriptome of the giant reed, Arundo donax.</title>
        <authorList>
            <person name="Barrero R.A."/>
            <person name="Guerrero F.D."/>
            <person name="Moolhuijzen P."/>
            <person name="Goolsby J.A."/>
            <person name="Tidwell J."/>
            <person name="Bellgard S.E."/>
            <person name="Bellgard M.I."/>
        </authorList>
    </citation>
    <scope>NUCLEOTIDE SEQUENCE</scope>
    <source>
        <tissue evidence="1">Shoot tissue taken approximately 20 cm above the soil surface</tissue>
    </source>
</reference>
<sequence length="13" mass="1405">MIAIQISVSVLCQ</sequence>
<evidence type="ECO:0000313" key="1">
    <source>
        <dbReference type="EMBL" id="JAD41766.1"/>
    </source>
</evidence>
<name>A0A0A8ZSJ4_ARUDO</name>
<organism evidence="1">
    <name type="scientific">Arundo donax</name>
    <name type="common">Giant reed</name>
    <name type="synonym">Donax arundinaceus</name>
    <dbReference type="NCBI Taxonomy" id="35708"/>
    <lineage>
        <taxon>Eukaryota</taxon>
        <taxon>Viridiplantae</taxon>
        <taxon>Streptophyta</taxon>
        <taxon>Embryophyta</taxon>
        <taxon>Tracheophyta</taxon>
        <taxon>Spermatophyta</taxon>
        <taxon>Magnoliopsida</taxon>
        <taxon>Liliopsida</taxon>
        <taxon>Poales</taxon>
        <taxon>Poaceae</taxon>
        <taxon>PACMAD clade</taxon>
        <taxon>Arundinoideae</taxon>
        <taxon>Arundineae</taxon>
        <taxon>Arundo</taxon>
    </lineage>
</organism>
<dbReference type="EMBL" id="GBRH01256129">
    <property type="protein sequence ID" value="JAD41766.1"/>
    <property type="molecule type" value="Transcribed_RNA"/>
</dbReference>
<reference evidence="1" key="1">
    <citation type="submission" date="2014-09" db="EMBL/GenBank/DDBJ databases">
        <authorList>
            <person name="Magalhaes I.L.F."/>
            <person name="Oliveira U."/>
            <person name="Santos F.R."/>
            <person name="Vidigal T.H.D.A."/>
            <person name="Brescovit A.D."/>
            <person name="Santos A.J."/>
        </authorList>
    </citation>
    <scope>NUCLEOTIDE SEQUENCE</scope>
    <source>
        <tissue evidence="1">Shoot tissue taken approximately 20 cm above the soil surface</tissue>
    </source>
</reference>
<accession>A0A0A8ZSJ4</accession>
<proteinExistence type="predicted"/>
<protein>
    <submittedName>
        <fullName evidence="1">Uncharacterized protein</fullName>
    </submittedName>
</protein>